<proteinExistence type="predicted"/>
<evidence type="ECO:0000256" key="6">
    <source>
        <dbReference type="SAM" id="MobiDB-lite"/>
    </source>
</evidence>
<evidence type="ECO:0000313" key="8">
    <source>
        <dbReference type="EMBL" id="MCX4231216.1"/>
    </source>
</evidence>
<feature type="transmembrane region" description="Helical" evidence="7">
    <location>
        <begin position="103"/>
        <end position="120"/>
    </location>
</feature>
<evidence type="ECO:0000256" key="4">
    <source>
        <dbReference type="ARBA" id="ARBA00022989"/>
    </source>
</evidence>
<comment type="caution">
    <text evidence="8">The sequence shown here is derived from an EMBL/GenBank/DDBJ whole genome shotgun (WGS) entry which is preliminary data.</text>
</comment>
<dbReference type="RefSeq" id="WP_267024345.1">
    <property type="nucleotide sequence ID" value="NZ_JAIFZO010000001.1"/>
</dbReference>
<feature type="region of interest" description="Disordered" evidence="6">
    <location>
        <begin position="365"/>
        <end position="389"/>
    </location>
</feature>
<evidence type="ECO:0000256" key="5">
    <source>
        <dbReference type="ARBA" id="ARBA00023136"/>
    </source>
</evidence>
<evidence type="ECO:0000256" key="1">
    <source>
        <dbReference type="ARBA" id="ARBA00004651"/>
    </source>
</evidence>
<comment type="subcellular location">
    <subcellularLocation>
        <location evidence="1">Cell membrane</location>
        <topology evidence="1">Multi-pass membrane protein</topology>
    </subcellularLocation>
</comment>
<dbReference type="EMBL" id="JAIFZO010000001">
    <property type="protein sequence ID" value="MCX4231216.1"/>
    <property type="molecule type" value="Genomic_DNA"/>
</dbReference>
<keyword evidence="5 7" id="KW-0472">Membrane</keyword>
<keyword evidence="2" id="KW-1003">Cell membrane</keyword>
<feature type="transmembrane region" description="Helical" evidence="7">
    <location>
        <begin position="49"/>
        <end position="67"/>
    </location>
</feature>
<dbReference type="Pfam" id="PF06081">
    <property type="entry name" value="ArAE_1"/>
    <property type="match status" value="1"/>
</dbReference>
<feature type="compositionally biased region" description="Polar residues" evidence="6">
    <location>
        <begin position="377"/>
        <end position="389"/>
    </location>
</feature>
<keyword evidence="3 7" id="KW-0812">Transmembrane</keyword>
<organism evidence="8 9">
    <name type="scientific">Streptomyces ortus</name>
    <dbReference type="NCBI Taxonomy" id="2867268"/>
    <lineage>
        <taxon>Bacteria</taxon>
        <taxon>Bacillati</taxon>
        <taxon>Actinomycetota</taxon>
        <taxon>Actinomycetes</taxon>
        <taxon>Kitasatosporales</taxon>
        <taxon>Streptomycetaceae</taxon>
        <taxon>Streptomyces</taxon>
    </lineage>
</organism>
<keyword evidence="4 7" id="KW-1133">Transmembrane helix</keyword>
<evidence type="ECO:0000256" key="7">
    <source>
        <dbReference type="SAM" id="Phobius"/>
    </source>
</evidence>
<accession>A0ABT3UUJ3</accession>
<reference evidence="8" key="1">
    <citation type="journal article" date="2022" name="bioRxiv">
        <title>Discovery and biosynthetic assessment of Streptomyces ortus sp nov. isolated from a deep-sea sponge.</title>
        <authorList>
            <person name="Williams S.E."/>
        </authorList>
    </citation>
    <scope>NUCLEOTIDE SEQUENCE</scope>
    <source>
        <strain evidence="8">A15ISP2-DRY2</strain>
    </source>
</reference>
<evidence type="ECO:0000256" key="3">
    <source>
        <dbReference type="ARBA" id="ARBA00022692"/>
    </source>
</evidence>
<protein>
    <submittedName>
        <fullName evidence="8">Aromatic acid exporter family protein</fullName>
    </submittedName>
</protein>
<sequence length="389" mass="41790">MWNALVREAAAVGRSVRSCFTESGPERDTAIQSLKAAGAALLAWALAGWWWNAPMALLAPWTALFLVQSTVYRSLLTALQQVVVVVTGTLLATAALALTGDTMAAMALALPLTVLLGNYTRLGTQGLYAPTAALFVLAYGSYSGFDILHRLLETLLGAAIGIAVNATVLPPDHAGHVRRLRARLPQDSASLLYEVADGIETPYDEKRARGWYDSAVRLADVVTELRTARRWSDESRRFNPGRRLRRSAVPPPAAEWDFTWDRITEHIRAITRSLSEAVSYPESALGVQSILSPLLRAAGDVLDCRNGTADERHRAREALRTALAAHGRLASVLADDRRAVAPALGGLTADTERLLDDLSTVVDSWDDETSPADASRTGASQAGTSPSGT</sequence>
<feature type="transmembrane region" description="Helical" evidence="7">
    <location>
        <begin position="127"/>
        <end position="145"/>
    </location>
</feature>
<dbReference type="InterPro" id="IPR010343">
    <property type="entry name" value="ArAE_1"/>
</dbReference>
<evidence type="ECO:0000256" key="2">
    <source>
        <dbReference type="ARBA" id="ARBA00022475"/>
    </source>
</evidence>
<keyword evidence="9" id="KW-1185">Reference proteome</keyword>
<name>A0ABT3UUJ3_9ACTN</name>
<dbReference type="Proteomes" id="UP001165590">
    <property type="component" value="Unassembled WGS sequence"/>
</dbReference>
<evidence type="ECO:0000313" key="9">
    <source>
        <dbReference type="Proteomes" id="UP001165590"/>
    </source>
</evidence>
<feature type="transmembrane region" description="Helical" evidence="7">
    <location>
        <begin position="74"/>
        <end position="97"/>
    </location>
</feature>
<gene>
    <name evidence="8" type="ORF">K3769_00200</name>
</gene>